<feature type="compositionally biased region" description="Basic residues" evidence="1">
    <location>
        <begin position="382"/>
        <end position="393"/>
    </location>
</feature>
<feature type="compositionally biased region" description="Basic and acidic residues" evidence="1">
    <location>
        <begin position="261"/>
        <end position="275"/>
    </location>
</feature>
<protein>
    <submittedName>
        <fullName evidence="2">Uncharacterized protein</fullName>
    </submittedName>
</protein>
<dbReference type="EMBL" id="BLZA01000018">
    <property type="protein sequence ID" value="GHJ86502.1"/>
    <property type="molecule type" value="Genomic_DNA"/>
</dbReference>
<dbReference type="AlphaFoldDB" id="A0A8H3YFS4"/>
<proteinExistence type="predicted"/>
<evidence type="ECO:0000256" key="1">
    <source>
        <dbReference type="SAM" id="MobiDB-lite"/>
    </source>
</evidence>
<accession>A0A8H3YFS4</accession>
<evidence type="ECO:0000313" key="3">
    <source>
        <dbReference type="Proteomes" id="UP000620104"/>
    </source>
</evidence>
<feature type="region of interest" description="Disordered" evidence="1">
    <location>
        <begin position="261"/>
        <end position="301"/>
    </location>
</feature>
<evidence type="ECO:0000313" key="2">
    <source>
        <dbReference type="EMBL" id="GHJ86502.1"/>
    </source>
</evidence>
<feature type="compositionally biased region" description="Basic and acidic residues" evidence="1">
    <location>
        <begin position="339"/>
        <end position="354"/>
    </location>
</feature>
<feature type="compositionally biased region" description="Basic residues" evidence="1">
    <location>
        <begin position="291"/>
        <end position="301"/>
    </location>
</feature>
<name>A0A8H3YFS4_9TREE</name>
<dbReference type="Proteomes" id="UP000620104">
    <property type="component" value="Unassembled WGS sequence"/>
</dbReference>
<feature type="compositionally biased region" description="Low complexity" evidence="1">
    <location>
        <begin position="277"/>
        <end position="290"/>
    </location>
</feature>
<organism evidence="2 3">
    <name type="scientific">Naganishia liquefaciens</name>
    <dbReference type="NCBI Taxonomy" id="104408"/>
    <lineage>
        <taxon>Eukaryota</taxon>
        <taxon>Fungi</taxon>
        <taxon>Dikarya</taxon>
        <taxon>Basidiomycota</taxon>
        <taxon>Agaricomycotina</taxon>
        <taxon>Tremellomycetes</taxon>
        <taxon>Filobasidiales</taxon>
        <taxon>Filobasidiaceae</taxon>
        <taxon>Naganishia</taxon>
    </lineage>
</organism>
<keyword evidence="3" id="KW-1185">Reference proteome</keyword>
<reference evidence="2" key="1">
    <citation type="submission" date="2020-07" db="EMBL/GenBank/DDBJ databases">
        <title>Draft Genome Sequence of a Deep-Sea Yeast, Naganishia (Cryptococcus) liquefaciens strain N6.</title>
        <authorList>
            <person name="Han Y.W."/>
            <person name="Kajitani R."/>
            <person name="Morimoto H."/>
            <person name="Parhat M."/>
            <person name="Tsubouchi H."/>
            <person name="Bakenova O."/>
            <person name="Ogata M."/>
            <person name="Argunhan B."/>
            <person name="Aoki R."/>
            <person name="Kajiwara S."/>
            <person name="Itoh T."/>
            <person name="Iwasaki H."/>
        </authorList>
    </citation>
    <scope>NUCLEOTIDE SEQUENCE</scope>
    <source>
        <strain evidence="2">N6</strain>
    </source>
</reference>
<feature type="region of interest" description="Disordered" evidence="1">
    <location>
        <begin position="331"/>
        <end position="393"/>
    </location>
</feature>
<comment type="caution">
    <text evidence="2">The sequence shown here is derived from an EMBL/GenBank/DDBJ whole genome shotgun (WGS) entry which is preliminary data.</text>
</comment>
<dbReference type="OrthoDB" id="2596042at2759"/>
<gene>
    <name evidence="2" type="ORF">NliqN6_2904</name>
</gene>
<sequence>MTCFEDYHHLRDTLTSRFAEGEYMHKINAAFDKYRKLLGKRGNNRNASIVEEAAERGDRQKKEGIDWGSSIFVDYLFFLFEYFVPRAPFENGSDRGKTAQAFGRQLGRDMVIEYMLSVCTGVVFCSKKVSSHWQQVRRKLGGATAGHPDQQSPEYLSITYGFEGDFPGDENPMVDELEWITASYQERQRSVKKTKREAADAGVPLVLPPILAVILEHVANASLIDWAKLESCFLFSHWPVPEGLHARWVLEQDIAHEKARRIVSEKRRQNRDKAEGTISSTSASASIRSSSRSRRKYNKPKRVRSEDYAELVIDAPATLDNNVPSSVEVKTLRVSSTEPSDHSSPRPERTEVGEAAKLFLRIQGSVSEPVPSMSKPRPGHSTLHHARRFSNSK</sequence>